<dbReference type="InterPro" id="IPR051686">
    <property type="entry name" value="Lipoprotein_DolP"/>
</dbReference>
<dbReference type="Pfam" id="PF04972">
    <property type="entry name" value="BON"/>
    <property type="match status" value="2"/>
</dbReference>
<dbReference type="SMART" id="SM00749">
    <property type="entry name" value="BON"/>
    <property type="match status" value="2"/>
</dbReference>
<dbReference type="Proteomes" id="UP000231701">
    <property type="component" value="Chromosome"/>
</dbReference>
<reference evidence="3 4" key="1">
    <citation type="submission" date="2016-12" db="EMBL/GenBank/DDBJ databases">
        <title>Isolation and genomic insights into novel planktonic Zetaproteobacteria from stratified waters of the Chesapeake Bay.</title>
        <authorList>
            <person name="McAllister S.M."/>
            <person name="Kato S."/>
            <person name="Chan C.S."/>
            <person name="Chiu B.K."/>
            <person name="Field E.K."/>
        </authorList>
    </citation>
    <scope>NUCLEOTIDE SEQUENCE [LARGE SCALE GENOMIC DNA]</scope>
    <source>
        <strain evidence="3 4">CP-5</strain>
    </source>
</reference>
<dbReference type="OrthoDB" id="5293528at2"/>
<dbReference type="EMBL" id="CP018799">
    <property type="protein sequence ID" value="ATX80375.1"/>
    <property type="molecule type" value="Genomic_DNA"/>
</dbReference>
<feature type="domain" description="BON" evidence="2">
    <location>
        <begin position="121"/>
        <end position="189"/>
    </location>
</feature>
<keyword evidence="1" id="KW-0732">Signal</keyword>
<feature type="chain" id="PRO_5014830209" evidence="1">
    <location>
        <begin position="22"/>
        <end position="190"/>
    </location>
</feature>
<evidence type="ECO:0000313" key="4">
    <source>
        <dbReference type="Proteomes" id="UP000231701"/>
    </source>
</evidence>
<proteinExistence type="predicted"/>
<name>A0A2K8KZE0_MARES</name>
<evidence type="ECO:0000256" key="1">
    <source>
        <dbReference type="SAM" id="SignalP"/>
    </source>
</evidence>
<feature type="domain" description="BON" evidence="2">
    <location>
        <begin position="45"/>
        <end position="113"/>
    </location>
</feature>
<dbReference type="Gene3D" id="3.30.1340.30">
    <property type="match status" value="2"/>
</dbReference>
<dbReference type="PROSITE" id="PS51257">
    <property type="entry name" value="PROKAR_LIPOPROTEIN"/>
    <property type="match status" value="1"/>
</dbReference>
<keyword evidence="4" id="KW-1185">Reference proteome</keyword>
<dbReference type="RefSeq" id="WP_100278148.1">
    <property type="nucleotide sequence ID" value="NZ_CP018799.1"/>
</dbReference>
<sequence length="190" mass="20966">MFYLRFFIIISAMLSLSGCFAAVVGGTAAVSNSAHDERSLGIQMDDAALTTKIDARLIAEKDMPSRWVSVQVIDGNATLTGHLPSQQHIDRAIYITRSIEGVRSVHSELLEGEPEIRSIMTDSWITTKVKTKLWNDEDVSGFAIKVETVSGRVYLQGIVDTFVQRQHAKDLTKSVEGVTAVIDLMRIAQK</sequence>
<organism evidence="3 4">
    <name type="scientific">Mariprofundus aestuarium</name>
    <dbReference type="NCBI Taxonomy" id="1921086"/>
    <lineage>
        <taxon>Bacteria</taxon>
        <taxon>Pseudomonadati</taxon>
        <taxon>Pseudomonadota</taxon>
        <taxon>Candidatius Mariprofundia</taxon>
        <taxon>Mariprofundales</taxon>
        <taxon>Mariprofundaceae</taxon>
        <taxon>Mariprofundus</taxon>
    </lineage>
</organism>
<dbReference type="PROSITE" id="PS50914">
    <property type="entry name" value="BON"/>
    <property type="match status" value="2"/>
</dbReference>
<dbReference type="PANTHER" id="PTHR34606">
    <property type="entry name" value="BON DOMAIN-CONTAINING PROTEIN"/>
    <property type="match status" value="1"/>
</dbReference>
<evidence type="ECO:0000313" key="3">
    <source>
        <dbReference type="EMBL" id="ATX80375.1"/>
    </source>
</evidence>
<feature type="signal peptide" evidence="1">
    <location>
        <begin position="1"/>
        <end position="21"/>
    </location>
</feature>
<dbReference type="InterPro" id="IPR014004">
    <property type="entry name" value="Transpt-assoc_nodulatn_dom_bac"/>
</dbReference>
<dbReference type="AlphaFoldDB" id="A0A2K8KZE0"/>
<dbReference type="InterPro" id="IPR007055">
    <property type="entry name" value="BON_dom"/>
</dbReference>
<gene>
    <name evidence="3" type="ORF">Ga0123461_1969</name>
</gene>
<accession>A0A2K8KZE0</accession>
<dbReference type="KEGG" id="maes:Ga0123461_1969"/>
<dbReference type="PANTHER" id="PTHR34606:SF15">
    <property type="entry name" value="BON DOMAIN-CONTAINING PROTEIN"/>
    <property type="match status" value="1"/>
</dbReference>
<evidence type="ECO:0000259" key="2">
    <source>
        <dbReference type="PROSITE" id="PS50914"/>
    </source>
</evidence>
<protein>
    <submittedName>
        <fullName evidence="3">Osmotically-inducible protein OsmY, contains BON domain</fullName>
    </submittedName>
</protein>